<keyword evidence="5" id="KW-0326">Glycosidase</keyword>
<dbReference type="InterPro" id="IPR015883">
    <property type="entry name" value="Glyco_hydro_20_cat"/>
</dbReference>
<gene>
    <name evidence="10" type="primary">LOC101862097</name>
</gene>
<name>A0ABM0JF54_APLCA</name>
<dbReference type="CDD" id="cd02847">
    <property type="entry name" value="E_set_Chitobiase_C"/>
    <property type="match status" value="1"/>
</dbReference>
<evidence type="ECO:0000256" key="7">
    <source>
        <dbReference type="ARBA" id="ARBA00033000"/>
    </source>
</evidence>
<dbReference type="InterPro" id="IPR015882">
    <property type="entry name" value="HEX_bac_N"/>
</dbReference>
<evidence type="ECO:0000256" key="1">
    <source>
        <dbReference type="ARBA" id="ARBA00001231"/>
    </source>
</evidence>
<dbReference type="PRINTS" id="PR00738">
    <property type="entry name" value="GLHYDRLASE20"/>
</dbReference>
<sequence length="891" mass="101281">MTDSPPGSVPISQKELDVLASTLGLKYQVEDNLSGGRALFSASITLTNRCDIPLKYYTESTSWRIFFCHLRMVEPTYLPLDDSVDLQYAGVRFAHLNGSIFSLSPLKNFKTLEKGDSVLIKFNGQHYSASRTDILPNWYIQVDGLEPRIIKSTEGESLDFVGDFDSPKKYKRFDYVLASGKRRYDTYQPFSPEVRFLRYLSPKEDDDSLQQVVPTPASFQKKSDKSIDIYSGGWKIMLCEDADFLNEAQFLSERINIPLSEERRALCEGEACPSKVIAIRRSEVKTALANSSLVSESYEISVDAAGEFVLISAKEAAGAFYGIQSLLSLSSASSKRKSGQIPECLICDTPRFPYRGMHVDISRNFQSKSEIFRVLEVMSMYKLNKFHFHLTDDEGWRLEIPGLEELVEMGSKRGHDPDERECLLPLLGSGPSASGLGCGYYTVEEYREILRFAKARHIEVIPEIDMPGHSHAAVRAMKVRYDRLMAKDEKAEAEKYLLCDPGDGTPKAYSVQMIAENAMNPALESTYAFVEKVIVELKKMHEDIQPLTVFHLGGDEVPYEAWDVSLSCVALVESGKVEDMDGLMEYFVLRVAELVHKHGLELGAWQDGIVMKNKGPYNRKKFPNRRVLVHFWRNAWETGQAFDAFKLANDDYEVILSPGTHLYFDHPYEPDPEERGLFWACRFVDTRKVFSFAPDNLMSNADVKLTGEKMTKNDRKMLQLEYFTTLKKPQNIKGLQGQIWTELVRTPSQFHEMIFPRLIALAERAWHRCDWEDQDYEKRTGDVEADWSRFAHSLGHKELYRLESSQVPYHIPPPGARITGDGQLELRSCYPGQPLSYSLDNGQTWQEYSTPTDVAACEEVLARVSSHNGRSHSRCVKVSVKSYTDSDEQES</sequence>
<comment type="similarity">
    <text evidence="2">Belongs to the glycosyl hydrolase 20 family.</text>
</comment>
<dbReference type="SUPFAM" id="SSF51445">
    <property type="entry name" value="(Trans)glycosidases"/>
    <property type="match status" value="1"/>
</dbReference>
<dbReference type="SUPFAM" id="SSF81296">
    <property type="entry name" value="E set domains"/>
    <property type="match status" value="1"/>
</dbReference>
<dbReference type="Pfam" id="PF03173">
    <property type="entry name" value="CHB_HEX"/>
    <property type="match status" value="1"/>
</dbReference>
<evidence type="ECO:0000313" key="10">
    <source>
        <dbReference type="RefSeq" id="XP_005092291.1"/>
    </source>
</evidence>
<keyword evidence="4" id="KW-0378">Hydrolase</keyword>
<dbReference type="Pfam" id="PF03174">
    <property type="entry name" value="CHB_HEX_C"/>
    <property type="match status" value="1"/>
</dbReference>
<dbReference type="SUPFAM" id="SSF49384">
    <property type="entry name" value="Carbohydrate-binding domain"/>
    <property type="match status" value="1"/>
</dbReference>
<dbReference type="InterPro" id="IPR029018">
    <property type="entry name" value="Hex-like_dom2"/>
</dbReference>
<dbReference type="Gene3D" id="3.30.379.10">
    <property type="entry name" value="Chitobiase/beta-hexosaminidase domain 2-like"/>
    <property type="match status" value="1"/>
</dbReference>
<dbReference type="InterPro" id="IPR025705">
    <property type="entry name" value="Beta_hexosaminidase_sua/sub"/>
</dbReference>
<dbReference type="PANTHER" id="PTHR22600:SF57">
    <property type="entry name" value="BETA-N-ACETYLHEXOSAMINIDASE"/>
    <property type="match status" value="1"/>
</dbReference>
<dbReference type="InterPro" id="IPR017853">
    <property type="entry name" value="GH"/>
</dbReference>
<dbReference type="SUPFAM" id="SSF55545">
    <property type="entry name" value="beta-N-acetylhexosaminidase-like domain"/>
    <property type="match status" value="1"/>
</dbReference>
<evidence type="ECO:0000256" key="4">
    <source>
        <dbReference type="ARBA" id="ARBA00022801"/>
    </source>
</evidence>
<dbReference type="Gene3D" id="2.60.40.290">
    <property type="match status" value="1"/>
</dbReference>
<evidence type="ECO:0000256" key="5">
    <source>
        <dbReference type="ARBA" id="ARBA00023295"/>
    </source>
</evidence>
<keyword evidence="9" id="KW-1185">Reference proteome</keyword>
<proteinExistence type="inferred from homology"/>
<comment type="catalytic activity">
    <reaction evidence="1">
        <text>Hydrolysis of terminal non-reducing N-acetyl-D-hexosamine residues in N-acetyl-beta-D-hexosaminides.</text>
        <dbReference type="EC" id="3.2.1.52"/>
    </reaction>
</comment>
<dbReference type="InterPro" id="IPR004867">
    <property type="entry name" value="CHB_C_dom"/>
</dbReference>
<dbReference type="PANTHER" id="PTHR22600">
    <property type="entry name" value="BETA-HEXOSAMINIDASE"/>
    <property type="match status" value="1"/>
</dbReference>
<dbReference type="InterPro" id="IPR014756">
    <property type="entry name" value="Ig_E-set"/>
</dbReference>
<evidence type="ECO:0000256" key="3">
    <source>
        <dbReference type="ARBA" id="ARBA00012663"/>
    </source>
</evidence>
<evidence type="ECO:0000256" key="2">
    <source>
        <dbReference type="ARBA" id="ARBA00006285"/>
    </source>
</evidence>
<dbReference type="EC" id="3.2.1.52" evidence="3"/>
<dbReference type="Proteomes" id="UP000694888">
    <property type="component" value="Unplaced"/>
</dbReference>
<dbReference type="SMART" id="SM01081">
    <property type="entry name" value="CHB_HEX"/>
    <property type="match status" value="1"/>
</dbReference>
<reference evidence="10" key="1">
    <citation type="submission" date="2025-08" db="UniProtKB">
        <authorList>
            <consortium name="RefSeq"/>
        </authorList>
    </citation>
    <scope>IDENTIFICATION</scope>
</reference>
<evidence type="ECO:0000259" key="8">
    <source>
        <dbReference type="SMART" id="SM01081"/>
    </source>
</evidence>
<dbReference type="Pfam" id="PF02838">
    <property type="entry name" value="Glyco_hydro_20b"/>
    <property type="match status" value="1"/>
</dbReference>
<dbReference type="InterPro" id="IPR008965">
    <property type="entry name" value="CBM2/CBM3_carb-bd_dom_sf"/>
</dbReference>
<dbReference type="RefSeq" id="XP_005092291.1">
    <property type="nucleotide sequence ID" value="XM_005092234.3"/>
</dbReference>
<dbReference type="InterPro" id="IPR012291">
    <property type="entry name" value="CBM2_carb-bd_dom_sf"/>
</dbReference>
<dbReference type="Gene3D" id="3.20.20.80">
    <property type="entry name" value="Glycosidases"/>
    <property type="match status" value="1"/>
</dbReference>
<dbReference type="InterPro" id="IPR013783">
    <property type="entry name" value="Ig-like_fold"/>
</dbReference>
<organism evidence="9 10">
    <name type="scientific">Aplysia californica</name>
    <name type="common">California sea hare</name>
    <dbReference type="NCBI Taxonomy" id="6500"/>
    <lineage>
        <taxon>Eukaryota</taxon>
        <taxon>Metazoa</taxon>
        <taxon>Spiralia</taxon>
        <taxon>Lophotrochozoa</taxon>
        <taxon>Mollusca</taxon>
        <taxon>Gastropoda</taxon>
        <taxon>Heterobranchia</taxon>
        <taxon>Euthyneura</taxon>
        <taxon>Tectipleura</taxon>
        <taxon>Aplysiida</taxon>
        <taxon>Aplysioidea</taxon>
        <taxon>Aplysiidae</taxon>
        <taxon>Aplysia</taxon>
    </lineage>
</organism>
<feature type="domain" description="Chitobiase/beta-hexosaminidases N-terminal" evidence="8">
    <location>
        <begin position="21"/>
        <end position="194"/>
    </location>
</feature>
<dbReference type="Pfam" id="PF00728">
    <property type="entry name" value="Glyco_hydro_20"/>
    <property type="match status" value="1"/>
</dbReference>
<dbReference type="Gene3D" id="2.60.40.10">
    <property type="entry name" value="Immunoglobulins"/>
    <property type="match status" value="1"/>
</dbReference>
<evidence type="ECO:0000256" key="6">
    <source>
        <dbReference type="ARBA" id="ARBA00030512"/>
    </source>
</evidence>
<dbReference type="InterPro" id="IPR004866">
    <property type="entry name" value="CHB/HEX_N_dom"/>
</dbReference>
<evidence type="ECO:0000313" key="9">
    <source>
        <dbReference type="Proteomes" id="UP000694888"/>
    </source>
</evidence>
<dbReference type="GeneID" id="101862097"/>
<protein>
    <recommendedName>
        <fullName evidence="3">beta-N-acetylhexosaminidase</fullName>
        <ecNumber evidence="3">3.2.1.52</ecNumber>
    </recommendedName>
    <alternativeName>
        <fullName evidence="6">Beta-N-acetylhexosaminidase</fullName>
    </alternativeName>
    <alternativeName>
        <fullName evidence="7">N-acetyl-beta-glucosaminidase</fullName>
    </alternativeName>
</protein>
<accession>A0ABM0JF54</accession>